<evidence type="ECO:0000256" key="2">
    <source>
        <dbReference type="ARBA" id="ARBA00022803"/>
    </source>
</evidence>
<evidence type="ECO:0000313" key="6">
    <source>
        <dbReference type="Proteomes" id="UP000472272"/>
    </source>
</evidence>
<dbReference type="GO" id="GO:0030544">
    <property type="term" value="F:Hsp70 protein binding"/>
    <property type="evidence" value="ECO:0007669"/>
    <property type="project" value="TreeGrafter"/>
</dbReference>
<proteinExistence type="predicted"/>
<dbReference type="Proteomes" id="UP000472272">
    <property type="component" value="Chromosome 12"/>
</dbReference>
<dbReference type="PANTHER" id="PTHR45883">
    <property type="entry name" value="HSC70-INTERACTING PROTEIN"/>
    <property type="match status" value="1"/>
</dbReference>
<organism evidence="5 6">
    <name type="scientific">Podarcis muralis</name>
    <name type="common">Wall lizard</name>
    <name type="synonym">Lacerta muralis</name>
    <dbReference type="NCBI Taxonomy" id="64176"/>
    <lineage>
        <taxon>Eukaryota</taxon>
        <taxon>Metazoa</taxon>
        <taxon>Chordata</taxon>
        <taxon>Craniata</taxon>
        <taxon>Vertebrata</taxon>
        <taxon>Euteleostomi</taxon>
        <taxon>Lepidosauria</taxon>
        <taxon>Squamata</taxon>
        <taxon>Bifurcata</taxon>
        <taxon>Unidentata</taxon>
        <taxon>Episquamata</taxon>
        <taxon>Laterata</taxon>
        <taxon>Lacertibaenia</taxon>
        <taxon>Lacertidae</taxon>
        <taxon>Podarcis</taxon>
    </lineage>
</organism>
<feature type="region of interest" description="Disordered" evidence="4">
    <location>
        <begin position="106"/>
        <end position="138"/>
    </location>
</feature>
<dbReference type="SUPFAM" id="SSF48452">
    <property type="entry name" value="TPR-like"/>
    <property type="match status" value="1"/>
</dbReference>
<name>A0A670JPK4_PODMU</name>
<evidence type="ECO:0000256" key="4">
    <source>
        <dbReference type="SAM" id="MobiDB-lite"/>
    </source>
</evidence>
<keyword evidence="6" id="KW-1185">Reference proteome</keyword>
<reference evidence="5 6" key="1">
    <citation type="journal article" date="2019" name="Proc. Natl. Acad. Sci. U.S.A.">
        <title>Regulatory changes in pterin and carotenoid genes underlie balanced color polymorphisms in the wall lizard.</title>
        <authorList>
            <person name="Andrade P."/>
            <person name="Pinho C."/>
            <person name="Perez I de Lanuza G."/>
            <person name="Afonso S."/>
            <person name="Brejcha J."/>
            <person name="Rubin C.J."/>
            <person name="Wallerman O."/>
            <person name="Pereira P."/>
            <person name="Sabatino S.J."/>
            <person name="Bellati A."/>
            <person name="Pellitteri-Rosa D."/>
            <person name="Bosakova Z."/>
            <person name="Bunikis I."/>
            <person name="Carretero M.A."/>
            <person name="Feiner N."/>
            <person name="Marsik P."/>
            <person name="Pauperio F."/>
            <person name="Salvi D."/>
            <person name="Soler L."/>
            <person name="While G.M."/>
            <person name="Uller T."/>
            <person name="Font E."/>
            <person name="Andersson L."/>
            <person name="Carneiro M."/>
        </authorList>
    </citation>
    <scope>NUCLEOTIDE SEQUENCE</scope>
</reference>
<dbReference type="InterPro" id="IPR019734">
    <property type="entry name" value="TPR_rpt"/>
</dbReference>
<protein>
    <submittedName>
        <fullName evidence="5">Uncharacterized protein</fullName>
    </submittedName>
</protein>
<dbReference type="GeneTree" id="ENSGT01010000224040"/>
<evidence type="ECO:0000256" key="1">
    <source>
        <dbReference type="ARBA" id="ARBA00022737"/>
    </source>
</evidence>
<dbReference type="Gene3D" id="1.25.40.10">
    <property type="entry name" value="Tetratricopeptide repeat domain"/>
    <property type="match status" value="1"/>
</dbReference>
<dbReference type="PROSITE" id="PS50005">
    <property type="entry name" value="TPR"/>
    <property type="match status" value="1"/>
</dbReference>
<reference evidence="5" key="2">
    <citation type="submission" date="2025-08" db="UniProtKB">
        <authorList>
            <consortium name="Ensembl"/>
        </authorList>
    </citation>
    <scope>IDENTIFICATION</scope>
</reference>
<feature type="repeat" description="TPR" evidence="3">
    <location>
        <begin position="5"/>
        <end position="38"/>
    </location>
</feature>
<sequence>MWKQTNEKKKEAFDAVDKGELQRAIDLFTEAIELNPQSANLYVCRASTFLKLRMPHAAISDCNQLDYDENTYTMLKEVEAETQSFTQCWRKHEEKCNTESFTEKMERMKEALVDPESTQTKIPLKTPKHQDTISEEQE</sequence>
<dbReference type="InterPro" id="IPR011990">
    <property type="entry name" value="TPR-like_helical_dom_sf"/>
</dbReference>
<accession>A0A670JPK4</accession>
<evidence type="ECO:0000313" key="5">
    <source>
        <dbReference type="Ensembl" id="ENSPMRP00000027008.1"/>
    </source>
</evidence>
<dbReference type="Ensembl" id="ENSPMRT00000028651.1">
    <property type="protein sequence ID" value="ENSPMRP00000027008.1"/>
    <property type="gene ID" value="ENSPMRG00000017431.1"/>
</dbReference>
<reference evidence="5" key="3">
    <citation type="submission" date="2025-09" db="UniProtKB">
        <authorList>
            <consortium name="Ensembl"/>
        </authorList>
    </citation>
    <scope>IDENTIFICATION</scope>
</reference>
<dbReference type="AlphaFoldDB" id="A0A670JPK4"/>
<keyword evidence="2 3" id="KW-0802">TPR repeat</keyword>
<dbReference type="PANTHER" id="PTHR45883:SF2">
    <property type="entry name" value="HSC70-INTERACTING PROTEIN"/>
    <property type="match status" value="1"/>
</dbReference>
<keyword evidence="1" id="KW-0677">Repeat</keyword>
<evidence type="ECO:0000256" key="3">
    <source>
        <dbReference type="PROSITE-ProRule" id="PRU00339"/>
    </source>
</evidence>